<feature type="compositionally biased region" description="Basic residues" evidence="2">
    <location>
        <begin position="253"/>
        <end position="264"/>
    </location>
</feature>
<feature type="compositionally biased region" description="Polar residues" evidence="2">
    <location>
        <begin position="220"/>
        <end position="232"/>
    </location>
</feature>
<dbReference type="InterPro" id="IPR011989">
    <property type="entry name" value="ARM-like"/>
</dbReference>
<evidence type="ECO:0000313" key="3">
    <source>
        <dbReference type="EMBL" id="NDV29067.1"/>
    </source>
</evidence>
<feature type="region of interest" description="Disordered" evidence="2">
    <location>
        <begin position="105"/>
        <end position="392"/>
    </location>
</feature>
<feature type="coiled-coil region" evidence="1">
    <location>
        <begin position="424"/>
        <end position="487"/>
    </location>
</feature>
<feature type="compositionally biased region" description="Basic and acidic residues" evidence="2">
    <location>
        <begin position="129"/>
        <end position="148"/>
    </location>
</feature>
<keyword evidence="1" id="KW-0175">Coiled coil</keyword>
<evidence type="ECO:0000256" key="1">
    <source>
        <dbReference type="SAM" id="Coils"/>
    </source>
</evidence>
<feature type="compositionally biased region" description="Polar residues" evidence="2">
    <location>
        <begin position="1"/>
        <end position="13"/>
    </location>
</feature>
<dbReference type="SUPFAM" id="SSF48371">
    <property type="entry name" value="ARM repeat"/>
    <property type="match status" value="1"/>
</dbReference>
<dbReference type="EMBL" id="GIBP01000098">
    <property type="protein sequence ID" value="NDV29067.1"/>
    <property type="molecule type" value="Transcribed_RNA"/>
</dbReference>
<protein>
    <submittedName>
        <fullName evidence="3">Uncharacterized protein</fullName>
    </submittedName>
</protein>
<feature type="compositionally biased region" description="Basic and acidic residues" evidence="2">
    <location>
        <begin position="14"/>
        <end position="30"/>
    </location>
</feature>
<feature type="region of interest" description="Disordered" evidence="2">
    <location>
        <begin position="1"/>
        <end position="44"/>
    </location>
</feature>
<name>A0A6B2KWP6_9EUKA</name>
<organism evidence="3">
    <name type="scientific">Arcella intermedia</name>
    <dbReference type="NCBI Taxonomy" id="1963864"/>
    <lineage>
        <taxon>Eukaryota</taxon>
        <taxon>Amoebozoa</taxon>
        <taxon>Tubulinea</taxon>
        <taxon>Elardia</taxon>
        <taxon>Arcellinida</taxon>
        <taxon>Sphaerothecina</taxon>
        <taxon>Arcellidae</taxon>
        <taxon>Arcella</taxon>
    </lineage>
</organism>
<evidence type="ECO:0000256" key="2">
    <source>
        <dbReference type="SAM" id="MobiDB-lite"/>
    </source>
</evidence>
<sequence>MDNSESRSNSSRPTTDKSDRHLEKTQKMEEQVTSPSPNIPKFNLEPLQTPILKPKPTILRPSNAVLPKPKPLQEVKHSYSENDLEAFLDEEALDAAFDGLAEDDIDIPTQKPDKPKEVMQTNEGSIHFSENKEIHTETDMSVQKDGKKSGVPSSWSTSMNRSSLDKLEPLKSEEKDKLSRSGKVKESKDSPKHKETEFPHSPKKKETEFAHSPKKRETNETSVAVETPNNKTEVPEIDLSNKKEASSKDSREKKPKKSGKKKSSKKESSFLKNAENLPVNSKRSPKAPVTAEDVPSERPKAMWAKRSVTRGFISTTTGTKPLSPKEGPLAEQPQEDTSQRSGKNVSLGLMRKATQNKLKPEEKKEQPPSPVKWKKIKPEAVVENQQSSDNSIEKKIASLPSSELLAFLDDIDIDELEMSLLEGSDSKKTEIEQLKSKISQLQLQLEVPEEDAYLAPPTPKLSVDSPNDELRNRLTQLQAQMQSLGISPEEDLDLPDEDDAQSIREALAMLGNHQEEEEFPMSKELLEALEFGVDEEYLLPTDQPTTMSKELLESLDLDENDDEETLRKQIALIKAQIPTSEDKNLDVINTASETMATDLKSLLGIEDLKDEDLLLLEQELELEGGGDRWTSSQERESAPKEEVISSGPLTGFLVSDLEIIGIRSIEELESLSSEEIEERLKLLEEWENNELGDELQRLAMVDTSTKLSAEELEALLQMDDEGFDIAVQDVKNYMNELIKSNDADVQLQAIEKLAEVAGTDGRTVEIMCKEGLMEKFPIFFKTKGNQFLLSICNIIASIPLKSEFRLSLANSQIISFLMENYKSPVGPLSKAAEDALIKLSQKNPHLPLILQLLTSESKQTQGKAKNKLKQTCTMFTITATSESLSAPTNTTLIEFIENVGLSRLSPSILLGLTDEQLMLFMPLIIKDSQNSKPIAKFIKNWQSLLHRLQLSPMIGNLFYWNGNIEGIFKPVPKNMGDISVFCRTKELEDTELFFHRCLVNWENIKKGYSRDNMNIVDPLTGRKIKSFLVEVPSKDMGSSLNVNLMYHNARKRDKDNGERGRIGLLKGEDVRIGIINIQTLINIFNTIWKQAKIVPRPEMKTYRSVPLTRTFGCYELLEPSLSVKSFDWLSLEQASEKVKLSIAGSLAAAVTTSIVLGFKDKLQDYLFAYKNQFYFSSINKVHIWNAKPIHSDFYTKLKYIISAAFNWTLFQNICLDIFKSLYEKGSIIQMICRTLYESTYTKEVIDNFLNTKSLMLAFPLKEAMEQFTATLNETTSLKKKIFQKVKTKKTKK</sequence>
<feature type="compositionally biased region" description="Polar residues" evidence="2">
    <location>
        <begin position="335"/>
        <end position="344"/>
    </location>
</feature>
<proteinExistence type="predicted"/>
<feature type="compositionally biased region" description="Polar residues" evidence="2">
    <location>
        <begin position="151"/>
        <end position="162"/>
    </location>
</feature>
<dbReference type="InterPro" id="IPR016024">
    <property type="entry name" value="ARM-type_fold"/>
</dbReference>
<feature type="compositionally biased region" description="Basic and acidic residues" evidence="2">
    <location>
        <begin position="239"/>
        <end position="252"/>
    </location>
</feature>
<reference evidence="3" key="1">
    <citation type="journal article" date="2020" name="J. Eukaryot. Microbiol.">
        <title>De novo Sequencing, Assembly and Annotation of the Transcriptome for the Free-Living Testate Amoeba Arcella intermedia.</title>
        <authorList>
            <person name="Ribeiro G.M."/>
            <person name="Porfirio-Sousa A.L."/>
            <person name="Maurer-Alcala X.X."/>
            <person name="Katz L.A."/>
            <person name="Lahr D.J.G."/>
        </authorList>
    </citation>
    <scope>NUCLEOTIDE SEQUENCE</scope>
</reference>
<dbReference type="Gene3D" id="1.25.10.10">
    <property type="entry name" value="Leucine-rich Repeat Variant"/>
    <property type="match status" value="1"/>
</dbReference>
<accession>A0A6B2KWP6</accession>
<feature type="compositionally biased region" description="Basic and acidic residues" evidence="2">
    <location>
        <begin position="163"/>
        <end position="219"/>
    </location>
</feature>